<evidence type="ECO:0000313" key="2">
    <source>
        <dbReference type="EMBL" id="KAG5647104.1"/>
    </source>
</evidence>
<accession>A0A9P7GCK1</accession>
<gene>
    <name evidence="2" type="ORF">DXG03_001475</name>
</gene>
<keyword evidence="3" id="KW-1185">Reference proteome</keyword>
<organism evidence="2 3">
    <name type="scientific">Asterophora parasitica</name>
    <dbReference type="NCBI Taxonomy" id="117018"/>
    <lineage>
        <taxon>Eukaryota</taxon>
        <taxon>Fungi</taxon>
        <taxon>Dikarya</taxon>
        <taxon>Basidiomycota</taxon>
        <taxon>Agaricomycotina</taxon>
        <taxon>Agaricomycetes</taxon>
        <taxon>Agaricomycetidae</taxon>
        <taxon>Agaricales</taxon>
        <taxon>Tricholomatineae</taxon>
        <taxon>Lyophyllaceae</taxon>
        <taxon>Asterophora</taxon>
    </lineage>
</organism>
<protein>
    <submittedName>
        <fullName evidence="2">Uncharacterized protein</fullName>
    </submittedName>
</protein>
<sequence length="182" mass="20063">MSRQWIFSGSLYTLPRAIDHDLIQFEPTHGYADLFVLVEIPVSRVAPSAIPPKPTSSGNGVGVGDASEDTSKEVFEDEALDEETSEKSSAKNWWDTGDKVSPDQSFTTVDGGNTELEFIPHKIQSAWEPKRRETILRVKEESKDETSADKTLGHVRSQNENELNLFSGATLQSLMPTGLPSV</sequence>
<dbReference type="Proteomes" id="UP000775547">
    <property type="component" value="Unassembled WGS sequence"/>
</dbReference>
<feature type="compositionally biased region" description="Polar residues" evidence="1">
    <location>
        <begin position="102"/>
        <end position="111"/>
    </location>
</feature>
<name>A0A9P7GCK1_9AGAR</name>
<feature type="region of interest" description="Disordered" evidence="1">
    <location>
        <begin position="137"/>
        <end position="158"/>
    </location>
</feature>
<reference evidence="2" key="1">
    <citation type="submission" date="2020-07" db="EMBL/GenBank/DDBJ databases">
        <authorList>
            <person name="Nieuwenhuis M."/>
            <person name="Van De Peppel L.J.J."/>
        </authorList>
    </citation>
    <scope>NUCLEOTIDE SEQUENCE</scope>
    <source>
        <strain evidence="2">AP01</strain>
        <tissue evidence="2">Mycelium</tissue>
    </source>
</reference>
<feature type="compositionally biased region" description="Acidic residues" evidence="1">
    <location>
        <begin position="75"/>
        <end position="84"/>
    </location>
</feature>
<reference evidence="2" key="2">
    <citation type="submission" date="2021-10" db="EMBL/GenBank/DDBJ databases">
        <title>Phylogenomics reveals ancestral predisposition of the termite-cultivated fungus Termitomyces towards a domesticated lifestyle.</title>
        <authorList>
            <person name="Auxier B."/>
            <person name="Grum-Grzhimaylo A."/>
            <person name="Cardenas M.E."/>
            <person name="Lodge J.D."/>
            <person name="Laessoe T."/>
            <person name="Pedersen O."/>
            <person name="Smith M.E."/>
            <person name="Kuyper T.W."/>
            <person name="Franco-Molano E.A."/>
            <person name="Baroni T.J."/>
            <person name="Aanen D.K."/>
        </authorList>
    </citation>
    <scope>NUCLEOTIDE SEQUENCE</scope>
    <source>
        <strain evidence="2">AP01</strain>
        <tissue evidence="2">Mycelium</tissue>
    </source>
</reference>
<dbReference type="EMBL" id="JABCKV010000013">
    <property type="protein sequence ID" value="KAG5647104.1"/>
    <property type="molecule type" value="Genomic_DNA"/>
</dbReference>
<evidence type="ECO:0000313" key="3">
    <source>
        <dbReference type="Proteomes" id="UP000775547"/>
    </source>
</evidence>
<feature type="region of interest" description="Disordered" evidence="1">
    <location>
        <begin position="47"/>
        <end position="112"/>
    </location>
</feature>
<dbReference type="AlphaFoldDB" id="A0A9P7GCK1"/>
<feature type="compositionally biased region" description="Basic and acidic residues" evidence="1">
    <location>
        <begin position="137"/>
        <end position="152"/>
    </location>
</feature>
<comment type="caution">
    <text evidence="2">The sequence shown here is derived from an EMBL/GenBank/DDBJ whole genome shotgun (WGS) entry which is preliminary data.</text>
</comment>
<evidence type="ECO:0000256" key="1">
    <source>
        <dbReference type="SAM" id="MobiDB-lite"/>
    </source>
</evidence>
<proteinExistence type="predicted"/>